<evidence type="ECO:0000313" key="1">
    <source>
        <dbReference type="EMBL" id="CAA6827743.1"/>
    </source>
</evidence>
<sequence length="83" mass="9917">MNKFEAGFLFQISLKMRSVASYTLDSLVKFEAKRLFKCSSYFFTVPKWTKDNRVLHLLLQSFGDFLIFKQKQHGKRNYSRKIL</sequence>
<proteinExistence type="predicted"/>
<reference evidence="1" key="1">
    <citation type="submission" date="2020-01" db="EMBL/GenBank/DDBJ databases">
        <authorList>
            <person name="Meier V. D."/>
            <person name="Meier V D."/>
        </authorList>
    </citation>
    <scope>NUCLEOTIDE SEQUENCE</scope>
    <source>
        <strain evidence="1">HLG_WM_MAG_01</strain>
    </source>
</reference>
<organism evidence="1">
    <name type="scientific">uncultured Sulfurovum sp</name>
    <dbReference type="NCBI Taxonomy" id="269237"/>
    <lineage>
        <taxon>Bacteria</taxon>
        <taxon>Pseudomonadati</taxon>
        <taxon>Campylobacterota</taxon>
        <taxon>Epsilonproteobacteria</taxon>
        <taxon>Campylobacterales</taxon>
        <taxon>Sulfurovaceae</taxon>
        <taxon>Sulfurovum</taxon>
        <taxon>environmental samples</taxon>
    </lineage>
</organism>
<dbReference type="EMBL" id="CACVAS010000162">
    <property type="protein sequence ID" value="CAA6827743.1"/>
    <property type="molecule type" value="Genomic_DNA"/>
</dbReference>
<dbReference type="AlphaFoldDB" id="A0A6S6UJU6"/>
<name>A0A6S6UJU6_9BACT</name>
<accession>A0A6S6UJU6</accession>
<gene>
    <name evidence="1" type="ORF">HELGO_WM66055</name>
</gene>
<protein>
    <submittedName>
        <fullName evidence="1">Uncharacterized protein</fullName>
    </submittedName>
</protein>